<feature type="region of interest" description="Disordered" evidence="1">
    <location>
        <begin position="93"/>
        <end position="112"/>
    </location>
</feature>
<dbReference type="InParanoid" id="E4X940"/>
<dbReference type="SUPFAM" id="SSF56436">
    <property type="entry name" value="C-type lectin-like"/>
    <property type="match status" value="2"/>
</dbReference>
<keyword evidence="4" id="KW-1185">Reference proteome</keyword>
<dbReference type="CDD" id="cd00037">
    <property type="entry name" value="CLECT"/>
    <property type="match status" value="2"/>
</dbReference>
<dbReference type="EMBL" id="FN653030">
    <property type="protein sequence ID" value="CBY18969.1"/>
    <property type="molecule type" value="Genomic_DNA"/>
</dbReference>
<evidence type="ECO:0000259" key="2">
    <source>
        <dbReference type="PROSITE" id="PS50041"/>
    </source>
</evidence>
<dbReference type="InterPro" id="IPR050111">
    <property type="entry name" value="C-type_lectin/snaclec_domain"/>
</dbReference>
<dbReference type="InterPro" id="IPR001304">
    <property type="entry name" value="C-type_lectin-like"/>
</dbReference>
<dbReference type="SMART" id="SM00034">
    <property type="entry name" value="CLECT"/>
    <property type="match status" value="2"/>
</dbReference>
<evidence type="ECO:0000313" key="3">
    <source>
        <dbReference type="EMBL" id="CBY18969.1"/>
    </source>
</evidence>
<proteinExistence type="predicted"/>
<feature type="domain" description="C-type lectin" evidence="2">
    <location>
        <begin position="289"/>
        <end position="396"/>
    </location>
</feature>
<dbReference type="AlphaFoldDB" id="E4X940"/>
<gene>
    <name evidence="3" type="ORF">GSOID_T00004387001</name>
</gene>
<accession>E4X940</accession>
<reference evidence="3" key="1">
    <citation type="journal article" date="2010" name="Science">
        <title>Plasticity of animal genome architecture unmasked by rapid evolution of a pelagic tunicate.</title>
        <authorList>
            <person name="Denoeud F."/>
            <person name="Henriet S."/>
            <person name="Mungpakdee S."/>
            <person name="Aury J.M."/>
            <person name="Da Silva C."/>
            <person name="Brinkmann H."/>
            <person name="Mikhaleva J."/>
            <person name="Olsen L.C."/>
            <person name="Jubin C."/>
            <person name="Canestro C."/>
            <person name="Bouquet J.M."/>
            <person name="Danks G."/>
            <person name="Poulain J."/>
            <person name="Campsteijn C."/>
            <person name="Adamski M."/>
            <person name="Cross I."/>
            <person name="Yadetie F."/>
            <person name="Muffato M."/>
            <person name="Louis A."/>
            <person name="Butcher S."/>
            <person name="Tsagkogeorga G."/>
            <person name="Konrad A."/>
            <person name="Singh S."/>
            <person name="Jensen M.F."/>
            <person name="Cong E.H."/>
            <person name="Eikeseth-Otteraa H."/>
            <person name="Noel B."/>
            <person name="Anthouard V."/>
            <person name="Porcel B.M."/>
            <person name="Kachouri-Lafond R."/>
            <person name="Nishino A."/>
            <person name="Ugolini M."/>
            <person name="Chourrout P."/>
            <person name="Nishida H."/>
            <person name="Aasland R."/>
            <person name="Huzurbazar S."/>
            <person name="Westhof E."/>
            <person name="Delsuc F."/>
            <person name="Lehrach H."/>
            <person name="Reinhardt R."/>
            <person name="Weissenbach J."/>
            <person name="Roy S.W."/>
            <person name="Artiguenave F."/>
            <person name="Postlethwait J.H."/>
            <person name="Manak J.R."/>
            <person name="Thompson E.M."/>
            <person name="Jaillon O."/>
            <person name="Du Pasquier L."/>
            <person name="Boudinot P."/>
            <person name="Liberles D.A."/>
            <person name="Volff J.N."/>
            <person name="Philippe H."/>
            <person name="Lenhard B."/>
            <person name="Roest Crollius H."/>
            <person name="Wincker P."/>
            <person name="Chourrout D."/>
        </authorList>
    </citation>
    <scope>NUCLEOTIDE SEQUENCE [LARGE SCALE GENOMIC DNA]</scope>
</reference>
<feature type="domain" description="C-type lectin" evidence="2">
    <location>
        <begin position="141"/>
        <end position="252"/>
    </location>
</feature>
<evidence type="ECO:0000313" key="4">
    <source>
        <dbReference type="Proteomes" id="UP000001307"/>
    </source>
</evidence>
<dbReference type="Pfam" id="PF00059">
    <property type="entry name" value="Lectin_C"/>
    <property type="match status" value="2"/>
</dbReference>
<dbReference type="InterPro" id="IPR016186">
    <property type="entry name" value="C-type_lectin-like/link_sf"/>
</dbReference>
<evidence type="ECO:0000256" key="1">
    <source>
        <dbReference type="SAM" id="MobiDB-lite"/>
    </source>
</evidence>
<dbReference type="PANTHER" id="PTHR22803">
    <property type="entry name" value="MANNOSE, PHOSPHOLIPASE, LECTIN RECEPTOR RELATED"/>
    <property type="match status" value="1"/>
</dbReference>
<dbReference type="PROSITE" id="PS50041">
    <property type="entry name" value="C_TYPE_LECTIN_2"/>
    <property type="match status" value="2"/>
</dbReference>
<organism evidence="3">
    <name type="scientific">Oikopleura dioica</name>
    <name type="common">Tunicate</name>
    <dbReference type="NCBI Taxonomy" id="34765"/>
    <lineage>
        <taxon>Eukaryota</taxon>
        <taxon>Metazoa</taxon>
        <taxon>Chordata</taxon>
        <taxon>Tunicata</taxon>
        <taxon>Appendicularia</taxon>
        <taxon>Copelata</taxon>
        <taxon>Oikopleuridae</taxon>
        <taxon>Oikopleura</taxon>
    </lineage>
</organism>
<dbReference type="Proteomes" id="UP000001307">
    <property type="component" value="Unassembled WGS sequence"/>
</dbReference>
<sequence length="642" mass="71933">MKILPTLLASTFAEFQLHNTKEGSSKIDEICADKGLVVLTDENKDIIAEEIKGNSKYLVAGKDKKDRCTFIDRKGRVVNRRCGRKTKFVCSTEPRTTAEEATTSTTTTTEAPTTTTTAALTTTTTTEEPFICIPAVDSPPLSSSEYKVVTSPNAGESRTWHEARDLCQEIGSEWDLAVFEKKGEYEYVRNIVQQNCAHSQNFWVGYKNRATVHKREAESFLSWAASSDSGARFECAQWAGEEMLDVPCKNYWTGVDENDVGVGYICEKHSYADSCSPRDEDELPEDNRYFISESGEFTWDDARNKCQERGNGWDLAIIDDVKEHKKLVEMSNCANHAFWLGMTESGGLLTDIDGNNVLHAPWDIHSNPDAPEPNDSAGEEQCIRMKGNVYNDAKCSSTSSGRVRDQAGMGYICEYDASKVITEVSDAGGRSVSEYVCDTNLNVDPFRPKPGCARPLPCQEGARLSIVDSWKVGAYHVNYGFAAKVTIPDDLARGSWSILIRFSNNRNRGNIQLWNAKFFNFYSNNNEILIQNKLWKNDLEDENSFVFIADNMNTNEYPELVTFRGRQSRHSCFQNRFHGARSGAASDFIKAVVGDQANSKLRTDAGDMEEYLMAELESVTRVRANGKSGIKVNNRRNKKDRL</sequence>
<protein>
    <recommendedName>
        <fullName evidence="2">C-type lectin domain-containing protein</fullName>
    </recommendedName>
</protein>
<name>E4X940_OIKDI</name>
<dbReference type="OrthoDB" id="8950604at2759"/>
<dbReference type="InterPro" id="IPR016187">
    <property type="entry name" value="CTDL_fold"/>
</dbReference>
<dbReference type="Gene3D" id="3.10.100.10">
    <property type="entry name" value="Mannose-Binding Protein A, subunit A"/>
    <property type="match status" value="2"/>
</dbReference>